<proteinExistence type="predicted"/>
<evidence type="ECO:0000259" key="4">
    <source>
        <dbReference type="SMART" id="SM00418"/>
    </source>
</evidence>
<sequence>MDTSSITPTPRQLRALTHPVRLRILGLLRTEGPTTATALASRLGLNTGATSYHLRQLATHGFIVDDASLGTGRERWWRAAHAATRNEWELPDADPADQEALDAYLQSVVVVYTRMLQQMIEERATLPHEWRSASTVSDWRVRLNPERARQLIETVAKVIEAFPDADESDAEAVHYTVMFHGFPRPGGDADTS</sequence>
<dbReference type="Pfam" id="PF12840">
    <property type="entry name" value="HTH_20"/>
    <property type="match status" value="1"/>
</dbReference>
<dbReference type="Gene3D" id="1.10.10.10">
    <property type="entry name" value="Winged helix-like DNA-binding domain superfamily/Winged helix DNA-binding domain"/>
    <property type="match status" value="1"/>
</dbReference>
<feature type="domain" description="HTH arsR-type" evidence="4">
    <location>
        <begin position="11"/>
        <end position="91"/>
    </location>
</feature>
<comment type="caution">
    <text evidence="5">The sequence shown here is derived from an EMBL/GenBank/DDBJ whole genome shotgun (WGS) entry which is preliminary data.</text>
</comment>
<gene>
    <name evidence="5" type="ORF">OJ997_26925</name>
</gene>
<dbReference type="InterPro" id="IPR036390">
    <property type="entry name" value="WH_DNA-bd_sf"/>
</dbReference>
<keyword evidence="1" id="KW-0805">Transcription regulation</keyword>
<dbReference type="CDD" id="cd00090">
    <property type="entry name" value="HTH_ARSR"/>
    <property type="match status" value="1"/>
</dbReference>
<evidence type="ECO:0000256" key="3">
    <source>
        <dbReference type="ARBA" id="ARBA00023163"/>
    </source>
</evidence>
<dbReference type="RefSeq" id="WP_270028383.1">
    <property type="nucleotide sequence ID" value="NZ_JAPDDP010000065.1"/>
</dbReference>
<keyword evidence="2" id="KW-0238">DNA-binding</keyword>
<dbReference type="InterPro" id="IPR001845">
    <property type="entry name" value="HTH_ArsR_DNA-bd_dom"/>
</dbReference>
<reference evidence="5" key="1">
    <citation type="submission" date="2022-10" db="EMBL/GenBank/DDBJ databases">
        <title>The WGS of Solirubrobacter phytolaccae KCTC 29190.</title>
        <authorList>
            <person name="Jiang Z."/>
        </authorList>
    </citation>
    <scope>NUCLEOTIDE SEQUENCE</scope>
    <source>
        <strain evidence="5">KCTC 29190</strain>
    </source>
</reference>
<dbReference type="Proteomes" id="UP001147653">
    <property type="component" value="Unassembled WGS sequence"/>
</dbReference>
<keyword evidence="3" id="KW-0804">Transcription</keyword>
<dbReference type="SUPFAM" id="SSF46785">
    <property type="entry name" value="Winged helix' DNA-binding domain"/>
    <property type="match status" value="1"/>
</dbReference>
<evidence type="ECO:0000256" key="2">
    <source>
        <dbReference type="ARBA" id="ARBA00023125"/>
    </source>
</evidence>
<dbReference type="InterPro" id="IPR051081">
    <property type="entry name" value="HTH_MetalResp_TranReg"/>
</dbReference>
<dbReference type="PANTHER" id="PTHR33154">
    <property type="entry name" value="TRANSCRIPTIONAL REGULATOR, ARSR FAMILY"/>
    <property type="match status" value="1"/>
</dbReference>
<dbReference type="InterPro" id="IPR036388">
    <property type="entry name" value="WH-like_DNA-bd_sf"/>
</dbReference>
<organism evidence="5 6">
    <name type="scientific">Solirubrobacter phytolaccae</name>
    <dbReference type="NCBI Taxonomy" id="1404360"/>
    <lineage>
        <taxon>Bacteria</taxon>
        <taxon>Bacillati</taxon>
        <taxon>Actinomycetota</taxon>
        <taxon>Thermoleophilia</taxon>
        <taxon>Solirubrobacterales</taxon>
        <taxon>Solirubrobacteraceae</taxon>
        <taxon>Solirubrobacter</taxon>
    </lineage>
</organism>
<dbReference type="InterPro" id="IPR011991">
    <property type="entry name" value="ArsR-like_HTH"/>
</dbReference>
<dbReference type="AlphaFoldDB" id="A0A9X3NC54"/>
<dbReference type="EMBL" id="JAPDDP010000065">
    <property type="protein sequence ID" value="MDA0183970.1"/>
    <property type="molecule type" value="Genomic_DNA"/>
</dbReference>
<evidence type="ECO:0000256" key="1">
    <source>
        <dbReference type="ARBA" id="ARBA00023015"/>
    </source>
</evidence>
<evidence type="ECO:0000313" key="6">
    <source>
        <dbReference type="Proteomes" id="UP001147653"/>
    </source>
</evidence>
<dbReference type="PANTHER" id="PTHR33154:SF15">
    <property type="entry name" value="REGULATORY PROTEIN ARSR"/>
    <property type="match status" value="1"/>
</dbReference>
<dbReference type="SMART" id="SM00418">
    <property type="entry name" value="HTH_ARSR"/>
    <property type="match status" value="1"/>
</dbReference>
<name>A0A9X3NC54_9ACTN</name>
<evidence type="ECO:0000313" key="5">
    <source>
        <dbReference type="EMBL" id="MDA0183970.1"/>
    </source>
</evidence>
<dbReference type="GO" id="GO:0003677">
    <property type="term" value="F:DNA binding"/>
    <property type="evidence" value="ECO:0007669"/>
    <property type="project" value="UniProtKB-KW"/>
</dbReference>
<accession>A0A9X3NC54</accession>
<protein>
    <submittedName>
        <fullName evidence="5">Helix-turn-helix domain-containing protein</fullName>
    </submittedName>
</protein>
<keyword evidence="6" id="KW-1185">Reference proteome</keyword>
<dbReference type="GO" id="GO:0003700">
    <property type="term" value="F:DNA-binding transcription factor activity"/>
    <property type="evidence" value="ECO:0007669"/>
    <property type="project" value="InterPro"/>
</dbReference>